<protein>
    <recommendedName>
        <fullName evidence="3">Nucleoprotein TPR</fullName>
    </recommendedName>
</protein>
<feature type="domain" description="Nucleoprotein TPR/MLP1-2" evidence="8">
    <location>
        <begin position="1024"/>
        <end position="1150"/>
    </location>
</feature>
<feature type="compositionally biased region" description="Low complexity" evidence="7">
    <location>
        <begin position="2322"/>
        <end position="2357"/>
    </location>
</feature>
<feature type="compositionally biased region" description="Polar residues" evidence="7">
    <location>
        <begin position="1505"/>
        <end position="1515"/>
    </location>
</feature>
<feature type="region of interest" description="Disordered" evidence="7">
    <location>
        <begin position="900"/>
        <end position="923"/>
    </location>
</feature>
<evidence type="ECO:0000256" key="2">
    <source>
        <dbReference type="ARBA" id="ARBA00005274"/>
    </source>
</evidence>
<dbReference type="GO" id="GO:0006606">
    <property type="term" value="P:protein import into nucleus"/>
    <property type="evidence" value="ECO:0007669"/>
    <property type="project" value="InterPro"/>
</dbReference>
<dbReference type="GO" id="GO:0017056">
    <property type="term" value="F:structural constituent of nuclear pore"/>
    <property type="evidence" value="ECO:0007669"/>
    <property type="project" value="TreeGrafter"/>
</dbReference>
<evidence type="ECO:0000256" key="1">
    <source>
        <dbReference type="ARBA" id="ARBA00004123"/>
    </source>
</evidence>
<feature type="compositionally biased region" description="Low complexity" evidence="7">
    <location>
        <begin position="2069"/>
        <end position="2079"/>
    </location>
</feature>
<evidence type="ECO:0000256" key="7">
    <source>
        <dbReference type="SAM" id="MobiDB-lite"/>
    </source>
</evidence>
<dbReference type="InterPro" id="IPR057974">
    <property type="entry name" value="NUA/TPR/MLP1-2-like_dom"/>
</dbReference>
<feature type="compositionally biased region" description="Low complexity" evidence="7">
    <location>
        <begin position="1859"/>
        <end position="1869"/>
    </location>
</feature>
<feature type="coiled-coil region" evidence="6">
    <location>
        <begin position="1184"/>
        <end position="1211"/>
    </location>
</feature>
<evidence type="ECO:0000256" key="5">
    <source>
        <dbReference type="ARBA" id="ARBA00023242"/>
    </source>
</evidence>
<feature type="coiled-coil region" evidence="6">
    <location>
        <begin position="297"/>
        <end position="349"/>
    </location>
</feature>
<feature type="region of interest" description="Disordered" evidence="7">
    <location>
        <begin position="1633"/>
        <end position="1668"/>
    </location>
</feature>
<evidence type="ECO:0000259" key="8">
    <source>
        <dbReference type="Pfam" id="PF07926"/>
    </source>
</evidence>
<evidence type="ECO:0000256" key="4">
    <source>
        <dbReference type="ARBA" id="ARBA00023054"/>
    </source>
</evidence>
<feature type="coiled-coil region" evidence="6">
    <location>
        <begin position="538"/>
        <end position="605"/>
    </location>
</feature>
<feature type="coiled-coil region" evidence="6">
    <location>
        <begin position="33"/>
        <end position="264"/>
    </location>
</feature>
<feature type="compositionally biased region" description="Acidic residues" evidence="7">
    <location>
        <begin position="1955"/>
        <end position="1965"/>
    </location>
</feature>
<feature type="coiled-coil region" evidence="6">
    <location>
        <begin position="1267"/>
        <end position="1329"/>
    </location>
</feature>
<organism evidence="11">
    <name type="scientific">Rhipicephalus zambeziensis</name>
    <dbReference type="NCBI Taxonomy" id="60191"/>
    <lineage>
        <taxon>Eukaryota</taxon>
        <taxon>Metazoa</taxon>
        <taxon>Ecdysozoa</taxon>
        <taxon>Arthropoda</taxon>
        <taxon>Chelicerata</taxon>
        <taxon>Arachnida</taxon>
        <taxon>Acari</taxon>
        <taxon>Parasitiformes</taxon>
        <taxon>Ixodida</taxon>
        <taxon>Ixodoidea</taxon>
        <taxon>Ixodidae</taxon>
        <taxon>Rhipicephalinae</taxon>
        <taxon>Rhipicephalus</taxon>
        <taxon>Rhipicephalus</taxon>
    </lineage>
</organism>
<comment type="subcellular location">
    <subcellularLocation>
        <location evidence="1">Nucleus</location>
    </subcellularLocation>
</comment>
<dbReference type="GO" id="GO:0006406">
    <property type="term" value="P:mRNA export from nucleus"/>
    <property type="evidence" value="ECO:0007669"/>
    <property type="project" value="TreeGrafter"/>
</dbReference>
<feature type="domain" description="Nucleoprotein TPR/MPL1" evidence="9">
    <location>
        <begin position="169"/>
        <end position="247"/>
    </location>
</feature>
<feature type="compositionally biased region" description="Basic and acidic residues" evidence="7">
    <location>
        <begin position="900"/>
        <end position="916"/>
    </location>
</feature>
<reference evidence="11" key="1">
    <citation type="journal article" date="2017" name="Parasit. Vectors">
        <title>Sialotranscriptomics of Rhipicephalus zambeziensis reveals intricate expression profiles of secretory proteins and suggests tight temporal transcriptional regulation during blood-feeding.</title>
        <authorList>
            <person name="de Castro M.H."/>
            <person name="de Klerk D."/>
            <person name="Pienaar R."/>
            <person name="Rees D.J.G."/>
            <person name="Mans B.J."/>
        </authorList>
    </citation>
    <scope>NUCLEOTIDE SEQUENCE</scope>
    <source>
        <tissue evidence="11">Salivary glands</tissue>
    </source>
</reference>
<sequence length="2497" mass="273944">MLTDILDVEEIELLAEASRAKLESYVSLNTKTTEELREENAQLKARCERSSFQLEAALSEHCAQVTALEDACERAKQQAAQLASELGTCRVELEGAKATTAATKADLELSKKNLEQVTKEKLELLQAMEKRTQELSSLNEQVESLQSELSSSQQQQREQAVRLEELQLQLLSAQHAEKRLQQERELIQAQLEELREEASAHRQEAAQLRRSKAGLALDLQAQLDHQKEQVNSLTRQLETWRSSVAEMEERSRTTAALLDEAREAKANLETHFQTELQAQRRLVDMHKELSENRRQRIDELVATLEEMQALLLETRAAAERSQEALKECQASHEEELAKKEAIIESLRKELHLANCLLEGKGSVVEKLFPAAHVSGLARESGLSLTELLSERLEQQRALTQAIREKDALQQQLNELSQELADKVPIVARHMQEYEKAVSCVATLREQLTGALVEQEQRAQERDEARAALAHAQRELRRWQQQAKDLSRQVCQLIREVEDARGGGVPLSQEEVSSSNDDASPPLTASEVISKHLVTFRNIEELQQKNAELLAVVRELSEKQEEEEKKAAEERNCELREKLEAVMAQLQELEQERNRQMALVASTTRQRDMYRALLTSSGRKDIELPTPMEDESVFKPHAASTPAVSGKRTPERAPGKPTRAVPQDPKAALAELQQEFDTYKKEMAENHRMVTEQLSTAREESLQLRLDVARKEAELKHVQERLKLAQDSLEPLRQEAATLRERSHHLGDTLVQHQQALTTLRQELSSAQEVASRAEVLLESARAERDQLRETNLRLERDLESLRHEKGSQARILSNLQTLQINLERMDSERNAADQAKMSQLELRCESLQRQLEAQAEQQTSLAAAWERQLREAQERATAEAERSRKSTDELVDAYAQLHQARQELSEKQSHQARSEDAAESAEVSSLRSLLTKTQEKVKELQAELQAVRQHSESLQAVCSQAEARLAEQDTLSNHVQEALEQAQQAKSELEDKVARLEQQCHELANEKVRLLEENKAKVEDLEKQLAATRNELVEAQSKVADRARRDAEHVLDQDVQLSLAKQAQEKYEREVLLHAADIEALSATRAELDQVRQEISRLEQQAKGAEETLTAARESWSQQEQQLRGEKDALAKRVEELSHQNSLLHQQMEMLSSQVAVLQQKTWPDAPVADGAAAGATVSGDRSMEQLREVVNFLRREKELVAARAEAAEAECARLTVQLEHRSASLRQAQQELRTEHERALARATSDAQHAELLRKVEMVQLLTESNRALRDERTELVDSKQQLEERCAQLERELGPLRDEVRTRVAQAEALQADVGFLRTEVQRWQQRTNQLLEQSSRTDPEAFRKLAEENTNLKREAHNRGEELVAVKRQLATYRDEVADYKQRLNAAVEETKAVRAELSSQIAALQRDTQKELQAVRAEADLLKAEAEKAATELQSLRADKEEKLKTIVQVKKIARHYRSQFEELKSSKESLEKRCSELEEAQAKAETEGAQARSDLDASVRQLQERQTSLAQELDRAKAESVQLAAEKEQANSAASQAKGLIVQARKRIADFNTKNEALTKENQTLKQNLEGLNQRIASMEQLKQESALRESSLRSQFEGRLLRQEKEMRDTREALDRAQRQVDELTQKLNQQQQKQAKPTMVTAPVERTSGHGSGAPSEPVTANVRPLTPPAQSAAVLQRPGPSGARLTPTASIRPITQAARLATVAPTAAAPPPEVEVQSPAVSTAPTLATAAAVPTAATSTSVSTAVSSAVSASVAAAVTPSPAMQQAEVQPATVVVVPVQEASLATPDVSLLGTDSGVELVVPTSTVSVTVTPSAQPAEPSTAAAPDEGPSLASGAAGAHKRPRDVDQEPSSSDTQSSLGSTAPRSESPLSKKLKPSMSTAEVVCIQEASPLVEPIEEGVSSSLAGTSAEEPQQSTAVDDVIVVESDDEVIEEEPPKTEQLEGAESGMEDDYEDEEMNVTCGASRGPGEADVPEEDMAEPESLDDAEREMDDGNEIEIVDLGDDAGEDNEMEEPLVEEEDVQPCAAVPVEAEEELQPAVNTSSAAEVPPSLLVAPVLLQQQQQHRPSLLPRVRNERLPSSQSAAGFEEGDDSIVPSTPTLFVPRRTDGFAEAVGSPHVPHGGFVFGTASEGSSAPEPSGLSQLASQEGVGVDDTRMDLSHFEEGGGRSVPSTPLQMSPPESRDASLFQGDASGVEEPPEETAEEAAASQEVEEEAGPLVVRSPPTVLVAEAPESTEGSSSAIAVPPIVEEPAEPEESPAKAESAIVSSPPTIVISPVPVLEVTPEEREELLSLEEEAPDTGADVGSEAQASEEPAPSGGDASAAASSGGASQQQQQTPQQQSTTQQAPPQRRRIVWEEPEPASSSAAATATPPQGAAQAAATQPSPSLAHFSSPPPVHAVAAPASAGGAAPAVTSPQQPQQQRSPNVVRGLRGRRVRLRGLVPQRRGSGPQARGAGLQGRGHQIRGAAGLMWSPNWRGSGPRSRGPHQF</sequence>
<keyword evidence="4 6" id="KW-0175">Coiled coil</keyword>
<feature type="region of interest" description="Disordered" evidence="7">
    <location>
        <begin position="1819"/>
        <end position="1888"/>
    </location>
</feature>
<dbReference type="GO" id="GO:0005643">
    <property type="term" value="C:nuclear pore"/>
    <property type="evidence" value="ECO:0007669"/>
    <property type="project" value="UniProtKB-ARBA"/>
</dbReference>
<evidence type="ECO:0000313" key="11">
    <source>
        <dbReference type="EMBL" id="MAA21475.1"/>
    </source>
</evidence>
<feature type="region of interest" description="Disordered" evidence="7">
    <location>
        <begin position="1904"/>
        <end position="2029"/>
    </location>
</feature>
<name>A0A224YX22_9ACAR</name>
<proteinExistence type="inferred from homology"/>
<feature type="domain" description="NUA/TPR/MLP1-2-like" evidence="10">
    <location>
        <begin position="462"/>
        <end position="564"/>
    </location>
</feature>
<feature type="compositionally biased region" description="Low complexity" evidence="7">
    <location>
        <begin position="2268"/>
        <end position="2287"/>
    </location>
</feature>
<feature type="region of interest" description="Disordered" evidence="7">
    <location>
        <begin position="2069"/>
        <end position="2108"/>
    </location>
</feature>
<feature type="compositionally biased region" description="Basic and acidic residues" evidence="7">
    <location>
        <begin position="2160"/>
        <end position="2173"/>
    </location>
</feature>
<evidence type="ECO:0000259" key="10">
    <source>
        <dbReference type="Pfam" id="PF25785"/>
    </source>
</evidence>
<feature type="compositionally biased region" description="Acidic residues" evidence="7">
    <location>
        <begin position="2294"/>
        <end position="2306"/>
    </location>
</feature>
<dbReference type="GO" id="GO:0034399">
    <property type="term" value="C:nuclear periphery"/>
    <property type="evidence" value="ECO:0007669"/>
    <property type="project" value="UniProtKB-ARBA"/>
</dbReference>
<keyword evidence="5" id="KW-0539">Nucleus</keyword>
<evidence type="ECO:0000256" key="6">
    <source>
        <dbReference type="SAM" id="Coils"/>
    </source>
</evidence>
<feature type="region of interest" description="Disordered" evidence="7">
    <location>
        <begin position="501"/>
        <end position="522"/>
    </location>
</feature>
<accession>A0A224YX22</accession>
<dbReference type="InterPro" id="IPR012929">
    <property type="entry name" value="Nucleoprot-TPR/MLP1-2_dom"/>
</dbReference>
<feature type="region of interest" description="Disordered" evidence="7">
    <location>
        <begin position="620"/>
        <end position="664"/>
    </location>
</feature>
<dbReference type="Pfam" id="PF07926">
    <property type="entry name" value="TPR_MLP1_2"/>
    <property type="match status" value="1"/>
</dbReference>
<feature type="coiled-coil region" evidence="6">
    <location>
        <begin position="1081"/>
        <end position="1154"/>
    </location>
</feature>
<evidence type="ECO:0000259" key="9">
    <source>
        <dbReference type="Pfam" id="PF25481"/>
    </source>
</evidence>
<feature type="coiled-coil region" evidence="6">
    <location>
        <begin position="391"/>
        <end position="418"/>
    </location>
</feature>
<feature type="compositionally biased region" description="Low complexity" evidence="7">
    <location>
        <begin position="2406"/>
        <end position="2438"/>
    </location>
</feature>
<dbReference type="Pfam" id="PF25481">
    <property type="entry name" value="Nucleoprot-TPR"/>
    <property type="match status" value="1"/>
</dbReference>
<dbReference type="PANTHER" id="PTHR18898">
    <property type="entry name" value="NUCLEOPROTEIN TPR-RELATED"/>
    <property type="match status" value="1"/>
</dbReference>
<dbReference type="PANTHER" id="PTHR18898:SF2">
    <property type="entry name" value="NUCLEOPROTEIN TPR"/>
    <property type="match status" value="1"/>
</dbReference>
<dbReference type="Gene3D" id="1.10.287.1490">
    <property type="match status" value="1"/>
</dbReference>
<feature type="coiled-coil region" evidence="6">
    <location>
        <begin position="923"/>
        <end position="1038"/>
    </location>
</feature>
<feature type="coiled-coil region" evidence="6">
    <location>
        <begin position="668"/>
        <end position="882"/>
    </location>
</feature>
<feature type="compositionally biased region" description="Polar residues" evidence="7">
    <location>
        <begin position="1908"/>
        <end position="1925"/>
    </location>
</feature>
<feature type="coiled-coil region" evidence="6">
    <location>
        <begin position="454"/>
        <end position="488"/>
    </location>
</feature>
<dbReference type="EMBL" id="GFPF01010329">
    <property type="protein sequence ID" value="MAA21475.1"/>
    <property type="molecule type" value="Transcribed_RNA"/>
</dbReference>
<dbReference type="Pfam" id="PF25785">
    <property type="entry name" value="TPR"/>
    <property type="match status" value="1"/>
</dbReference>
<dbReference type="GO" id="GO:1901673">
    <property type="term" value="P:regulation of mitotic spindle assembly"/>
    <property type="evidence" value="ECO:0007669"/>
    <property type="project" value="TreeGrafter"/>
</dbReference>
<feature type="region of interest" description="Disordered" evidence="7">
    <location>
        <begin position="1484"/>
        <end position="1518"/>
    </location>
</feature>
<feature type="compositionally biased region" description="Acidic residues" evidence="7">
    <location>
        <begin position="1979"/>
        <end position="2029"/>
    </location>
</feature>
<comment type="similarity">
    <text evidence="2">Belongs to the TPR family.</text>
</comment>
<evidence type="ECO:0000256" key="3">
    <source>
        <dbReference type="ARBA" id="ARBA00019789"/>
    </source>
</evidence>
<feature type="compositionally biased region" description="Low complexity" evidence="7">
    <location>
        <begin position="1633"/>
        <end position="1643"/>
    </location>
</feature>
<dbReference type="InterPro" id="IPR057577">
    <property type="entry name" value="Nucleoprot-TPR/MLP1_dom"/>
</dbReference>
<feature type="compositionally biased region" description="Low complexity" evidence="7">
    <location>
        <begin position="2369"/>
        <end position="2395"/>
    </location>
</feature>
<feature type="region of interest" description="Disordered" evidence="7">
    <location>
        <begin position="2120"/>
        <end position="2497"/>
    </location>
</feature>